<dbReference type="SUPFAM" id="SSF102114">
    <property type="entry name" value="Radical SAM enzymes"/>
    <property type="match status" value="1"/>
</dbReference>
<dbReference type="InterPro" id="IPR058240">
    <property type="entry name" value="rSAM_sf"/>
</dbReference>
<keyword evidence="2" id="KW-0004">4Fe-4S</keyword>
<dbReference type="InterPro" id="IPR013785">
    <property type="entry name" value="Aldolase_TIM"/>
</dbReference>
<comment type="caution">
    <text evidence="8">The sequence shown here is derived from an EMBL/GenBank/DDBJ whole genome shotgun (WGS) entry which is preliminary data.</text>
</comment>
<feature type="domain" description="Radical SAM core" evidence="7">
    <location>
        <begin position="5"/>
        <end position="226"/>
    </location>
</feature>
<dbReference type="Proteomes" id="UP000029859">
    <property type="component" value="Unassembled WGS sequence"/>
</dbReference>
<keyword evidence="6" id="KW-0411">Iron-sulfur</keyword>
<keyword evidence="5" id="KW-0408">Iron</keyword>
<sequence length="232" mass="26150">MRLINLSDNTGQIRVEFAGCNMKCPYCVHIRQPKEEYSIEDVVDLAKGSESKDVYLGGAEPTLQKDLLPLIEELHAAGKSILLKSNGMKPDVLEKALPFVKGFVIEIKAPLDDVPAIMELTGMSEERTVKYISLLRESLDIAKQKWLRVWIRVIPEFVNTDTVARILPDIGDASEVMLYQFMSNPDFDLPFKGHDTPTPQWDEVRKLGEMLLEKVQKVRLVGVGGKLVLEKD</sequence>
<evidence type="ECO:0000313" key="9">
    <source>
        <dbReference type="Proteomes" id="UP000029859"/>
    </source>
</evidence>
<dbReference type="RefSeq" id="WP_048195234.1">
    <property type="nucleotide sequence ID" value="NZ_CAAGSM010000001.1"/>
</dbReference>
<dbReference type="AlphaFoldDB" id="A0A099SZB4"/>
<organism evidence="8 9">
    <name type="scientific">Methanococcoides methylutens</name>
    <dbReference type="NCBI Taxonomy" id="2226"/>
    <lineage>
        <taxon>Archaea</taxon>
        <taxon>Methanobacteriati</taxon>
        <taxon>Methanobacteriota</taxon>
        <taxon>Stenosarchaea group</taxon>
        <taxon>Methanomicrobia</taxon>
        <taxon>Methanosarcinales</taxon>
        <taxon>Methanosarcinaceae</taxon>
        <taxon>Methanococcoides</taxon>
    </lineage>
</organism>
<dbReference type="OrthoDB" id="371936at2157"/>
<evidence type="ECO:0000256" key="4">
    <source>
        <dbReference type="ARBA" id="ARBA00022723"/>
    </source>
</evidence>
<evidence type="ECO:0000259" key="7">
    <source>
        <dbReference type="PROSITE" id="PS51918"/>
    </source>
</evidence>
<gene>
    <name evidence="8" type="ORF">LI82_09780</name>
</gene>
<dbReference type="CDD" id="cd01335">
    <property type="entry name" value="Radical_SAM"/>
    <property type="match status" value="1"/>
</dbReference>
<dbReference type="Pfam" id="PF04055">
    <property type="entry name" value="Radical_SAM"/>
    <property type="match status" value="1"/>
</dbReference>
<dbReference type="PROSITE" id="PS51918">
    <property type="entry name" value="RADICAL_SAM"/>
    <property type="match status" value="1"/>
</dbReference>
<evidence type="ECO:0000256" key="1">
    <source>
        <dbReference type="ARBA" id="ARBA00001966"/>
    </source>
</evidence>
<comment type="cofactor">
    <cofactor evidence="1">
        <name>[4Fe-4S] cluster</name>
        <dbReference type="ChEBI" id="CHEBI:49883"/>
    </cofactor>
</comment>
<dbReference type="Gene3D" id="3.20.20.70">
    <property type="entry name" value="Aldolase class I"/>
    <property type="match status" value="1"/>
</dbReference>
<evidence type="ECO:0000256" key="6">
    <source>
        <dbReference type="ARBA" id="ARBA00023014"/>
    </source>
</evidence>
<evidence type="ECO:0000256" key="3">
    <source>
        <dbReference type="ARBA" id="ARBA00022691"/>
    </source>
</evidence>
<keyword evidence="9" id="KW-1185">Reference proteome</keyword>
<evidence type="ECO:0000256" key="2">
    <source>
        <dbReference type="ARBA" id="ARBA00022485"/>
    </source>
</evidence>
<proteinExistence type="predicted"/>
<dbReference type="EMBL" id="JRHO01000014">
    <property type="protein sequence ID" value="KGK98024.1"/>
    <property type="molecule type" value="Genomic_DNA"/>
</dbReference>
<dbReference type="GO" id="GO:0051539">
    <property type="term" value="F:4 iron, 4 sulfur cluster binding"/>
    <property type="evidence" value="ECO:0007669"/>
    <property type="project" value="UniProtKB-KW"/>
</dbReference>
<reference evidence="8 9" key="1">
    <citation type="submission" date="2014-09" db="EMBL/GenBank/DDBJ databases">
        <title>Draft genome sequence of an obligately methylotrophic methanogen, Methanococcoides methylutens, isolated from marine sediment.</title>
        <authorList>
            <person name="Guan Y."/>
            <person name="Ngugi D.K."/>
            <person name="Blom J."/>
            <person name="Ali S."/>
            <person name="Ferry J.G."/>
            <person name="Stingl U."/>
        </authorList>
    </citation>
    <scope>NUCLEOTIDE SEQUENCE [LARGE SCALE GENOMIC DNA]</scope>
    <source>
        <strain evidence="8 9">DSM 2657</strain>
    </source>
</reference>
<accession>A0A099SZB4</accession>
<dbReference type="InterPro" id="IPR007197">
    <property type="entry name" value="rSAM"/>
</dbReference>
<protein>
    <submittedName>
        <fullName evidence="8">Radical SAM protein</fullName>
    </submittedName>
</protein>
<name>A0A099SZB4_METMT</name>
<dbReference type="PANTHER" id="PTHR30352:SF5">
    <property type="entry name" value="PYRUVATE FORMATE-LYASE 1-ACTIVATING ENZYME"/>
    <property type="match status" value="1"/>
</dbReference>
<dbReference type="InterPro" id="IPR034457">
    <property type="entry name" value="Organic_radical-activating"/>
</dbReference>
<dbReference type="SFLD" id="SFLDS00029">
    <property type="entry name" value="Radical_SAM"/>
    <property type="match status" value="1"/>
</dbReference>
<keyword evidence="3" id="KW-0949">S-adenosyl-L-methionine</keyword>
<dbReference type="GO" id="GO:0003824">
    <property type="term" value="F:catalytic activity"/>
    <property type="evidence" value="ECO:0007669"/>
    <property type="project" value="InterPro"/>
</dbReference>
<dbReference type="GO" id="GO:0046872">
    <property type="term" value="F:metal ion binding"/>
    <property type="evidence" value="ECO:0007669"/>
    <property type="project" value="UniProtKB-KW"/>
</dbReference>
<evidence type="ECO:0000313" key="8">
    <source>
        <dbReference type="EMBL" id="KGK98024.1"/>
    </source>
</evidence>
<dbReference type="PANTHER" id="PTHR30352">
    <property type="entry name" value="PYRUVATE FORMATE-LYASE-ACTIVATING ENZYME"/>
    <property type="match status" value="1"/>
</dbReference>
<keyword evidence="4" id="KW-0479">Metal-binding</keyword>
<evidence type="ECO:0000256" key="5">
    <source>
        <dbReference type="ARBA" id="ARBA00023004"/>
    </source>
</evidence>